<dbReference type="Gene3D" id="1.10.10.10">
    <property type="entry name" value="Winged helix-like DNA-binding domain superfamily/Winged helix DNA-binding domain"/>
    <property type="match status" value="1"/>
</dbReference>
<dbReference type="InterPro" id="IPR002571">
    <property type="entry name" value="HrcA"/>
</dbReference>
<gene>
    <name evidence="6" type="ORF">A2982_00965</name>
</gene>
<dbReference type="GO" id="GO:0003677">
    <property type="term" value="F:DNA binding"/>
    <property type="evidence" value="ECO:0007669"/>
    <property type="project" value="InterPro"/>
</dbReference>
<dbReference type="Pfam" id="PF01628">
    <property type="entry name" value="HrcA"/>
    <property type="match status" value="1"/>
</dbReference>
<keyword evidence="4" id="KW-0804">Transcription</keyword>
<dbReference type="SUPFAM" id="SSF46785">
    <property type="entry name" value="Winged helix' DNA-binding domain"/>
    <property type="match status" value="1"/>
</dbReference>
<dbReference type="InterPro" id="IPR036388">
    <property type="entry name" value="WH-like_DNA-bd_sf"/>
</dbReference>
<organism evidence="6 7">
    <name type="scientific">candidate division WWE3 bacterium RIFCSPLOWO2_01_FULL_39_13</name>
    <dbReference type="NCBI Taxonomy" id="1802624"/>
    <lineage>
        <taxon>Bacteria</taxon>
        <taxon>Katanobacteria</taxon>
    </lineage>
</organism>
<dbReference type="PANTHER" id="PTHR34824">
    <property type="entry name" value="HEAT-INDUCIBLE TRANSCRIPTION REPRESSOR HRCA"/>
    <property type="match status" value="1"/>
</dbReference>
<dbReference type="STRING" id="1802624.A2982_00965"/>
<evidence type="ECO:0000313" key="6">
    <source>
        <dbReference type="EMBL" id="OGC52406.1"/>
    </source>
</evidence>
<evidence type="ECO:0000259" key="5">
    <source>
        <dbReference type="Pfam" id="PF01628"/>
    </source>
</evidence>
<feature type="domain" description="Heat-inducible transcription repressor HrcA C-terminal" evidence="5">
    <location>
        <begin position="74"/>
        <end position="224"/>
    </location>
</feature>
<protein>
    <recommendedName>
        <fullName evidence="5">Heat-inducible transcription repressor HrcA C-terminal domain-containing protein</fullName>
    </recommendedName>
</protein>
<dbReference type="Proteomes" id="UP000178771">
    <property type="component" value="Unassembled WGS sequence"/>
</dbReference>
<accession>A0A1F4V5J4</accession>
<dbReference type="PANTHER" id="PTHR34824:SF1">
    <property type="entry name" value="HEAT-INDUCIBLE TRANSCRIPTION REPRESSOR HRCA"/>
    <property type="match status" value="1"/>
</dbReference>
<evidence type="ECO:0000256" key="1">
    <source>
        <dbReference type="ARBA" id="ARBA00022491"/>
    </source>
</evidence>
<proteinExistence type="predicted"/>
<evidence type="ECO:0000256" key="4">
    <source>
        <dbReference type="ARBA" id="ARBA00023163"/>
    </source>
</evidence>
<dbReference type="AlphaFoldDB" id="A0A1F4V5J4"/>
<sequence length="241" mass="26931">MPLTTRQNEILKAIIEEHIECAQPIASIELVKKRGLRVCGATVRNIMSDLVKLGYLKMVHVSSGRTPTDRAYRHYISELMSEDELSVLEEVAIKQKIMSERYELERLLLSTAEVLSEITGTIALAMTSDGYIAYTGTSRILNVPEFFELDVARSVFKLLDDYELAMSVLGKTDTIDNVSVLIGREIELANMEPVSLISSHCQISGGQCYIGMIGPSRIRYSRIIPIVRYVSNLLSEVGENL</sequence>
<dbReference type="InterPro" id="IPR029016">
    <property type="entry name" value="GAF-like_dom_sf"/>
</dbReference>
<keyword evidence="2" id="KW-0805">Transcription regulation</keyword>
<dbReference type="Gene3D" id="3.30.450.40">
    <property type="match status" value="1"/>
</dbReference>
<reference evidence="6 7" key="1">
    <citation type="journal article" date="2016" name="Nat. Commun.">
        <title>Thousands of microbial genomes shed light on interconnected biogeochemical processes in an aquifer system.</title>
        <authorList>
            <person name="Anantharaman K."/>
            <person name="Brown C.T."/>
            <person name="Hug L.A."/>
            <person name="Sharon I."/>
            <person name="Castelle C.J."/>
            <person name="Probst A.J."/>
            <person name="Thomas B.C."/>
            <person name="Singh A."/>
            <person name="Wilkins M.J."/>
            <person name="Karaoz U."/>
            <person name="Brodie E.L."/>
            <person name="Williams K.H."/>
            <person name="Hubbard S.S."/>
            <person name="Banfield J.F."/>
        </authorList>
    </citation>
    <scope>NUCLEOTIDE SEQUENCE [LARGE SCALE GENOMIC DNA]</scope>
</reference>
<keyword evidence="1" id="KW-0678">Repressor</keyword>
<dbReference type="EMBL" id="MEVH01000001">
    <property type="protein sequence ID" value="OGC52406.1"/>
    <property type="molecule type" value="Genomic_DNA"/>
</dbReference>
<dbReference type="InterPro" id="IPR036390">
    <property type="entry name" value="WH_DNA-bd_sf"/>
</dbReference>
<comment type="caution">
    <text evidence="6">The sequence shown here is derived from an EMBL/GenBank/DDBJ whole genome shotgun (WGS) entry which is preliminary data.</text>
</comment>
<evidence type="ECO:0000256" key="3">
    <source>
        <dbReference type="ARBA" id="ARBA00023016"/>
    </source>
</evidence>
<dbReference type="GO" id="GO:0045892">
    <property type="term" value="P:negative regulation of DNA-templated transcription"/>
    <property type="evidence" value="ECO:0007669"/>
    <property type="project" value="TreeGrafter"/>
</dbReference>
<evidence type="ECO:0000256" key="2">
    <source>
        <dbReference type="ARBA" id="ARBA00023015"/>
    </source>
</evidence>
<evidence type="ECO:0000313" key="7">
    <source>
        <dbReference type="Proteomes" id="UP000178771"/>
    </source>
</evidence>
<dbReference type="InterPro" id="IPR021153">
    <property type="entry name" value="HrcA_C"/>
</dbReference>
<name>A0A1F4V5J4_UNCKA</name>
<keyword evidence="3" id="KW-0346">Stress response</keyword>
<dbReference type="SUPFAM" id="SSF55781">
    <property type="entry name" value="GAF domain-like"/>
    <property type="match status" value="1"/>
</dbReference>